<dbReference type="PROSITE" id="PS51819">
    <property type="entry name" value="VOC"/>
    <property type="match status" value="1"/>
</dbReference>
<proteinExistence type="predicted"/>
<sequence>MPELRISVISIPVSDQDRAKAFYTEVLGFEEVTDTPYREGLRWVQLRPPGSDTSFTLVTWFPAMPAGSLQGLVIETPDVQAAYLDLLEKGVHFTHEPRKEVWGTYTTFSDPDGNSMVLAQAEP</sequence>
<dbReference type="InterPro" id="IPR029068">
    <property type="entry name" value="Glyas_Bleomycin-R_OHBP_Dase"/>
</dbReference>
<dbReference type="PANTHER" id="PTHR36437">
    <property type="entry name" value="GLYOXALASE/BLEOMYCIN RESISTANCE PROTEIN/DIOXYGENASE"/>
    <property type="match status" value="1"/>
</dbReference>
<dbReference type="SUPFAM" id="SSF54593">
    <property type="entry name" value="Glyoxalase/Bleomycin resistance protein/Dihydroxybiphenyl dioxygenase"/>
    <property type="match status" value="1"/>
</dbReference>
<dbReference type="InterPro" id="IPR004360">
    <property type="entry name" value="Glyas_Fos-R_dOase_dom"/>
</dbReference>
<dbReference type="EMBL" id="JAEKNR010000168">
    <property type="protein sequence ID" value="MBJ7599706.1"/>
    <property type="molecule type" value="Genomic_DNA"/>
</dbReference>
<evidence type="ECO:0000259" key="1">
    <source>
        <dbReference type="PROSITE" id="PS51819"/>
    </source>
</evidence>
<organism evidence="2 3">
    <name type="scientific">Candidatus Nephthysia bennettiae</name>
    <dbReference type="NCBI Taxonomy" id="3127016"/>
    <lineage>
        <taxon>Bacteria</taxon>
        <taxon>Bacillati</taxon>
        <taxon>Candidatus Dormiibacterota</taxon>
        <taxon>Candidatus Dormibacteria</taxon>
        <taxon>Candidatus Dormibacterales</taxon>
        <taxon>Candidatus Dormibacteraceae</taxon>
        <taxon>Candidatus Nephthysia</taxon>
    </lineage>
</organism>
<keyword evidence="3" id="KW-1185">Reference proteome</keyword>
<feature type="domain" description="VOC" evidence="1">
    <location>
        <begin position="5"/>
        <end position="121"/>
    </location>
</feature>
<name>A0A934N8N8_9BACT</name>
<dbReference type="Gene3D" id="3.10.180.10">
    <property type="entry name" value="2,3-Dihydroxybiphenyl 1,2-Dioxygenase, domain 1"/>
    <property type="match status" value="1"/>
</dbReference>
<dbReference type="RefSeq" id="WP_338203303.1">
    <property type="nucleotide sequence ID" value="NZ_JAEKNR010000168.1"/>
</dbReference>
<dbReference type="AlphaFoldDB" id="A0A934N8N8"/>
<dbReference type="Proteomes" id="UP000612893">
    <property type="component" value="Unassembled WGS sequence"/>
</dbReference>
<dbReference type="InterPro" id="IPR037523">
    <property type="entry name" value="VOC_core"/>
</dbReference>
<dbReference type="PANTHER" id="PTHR36437:SF2">
    <property type="entry name" value="GLYOXALASE_BLEOMYCIN RESISTANCE PROTEIN_DIOXYGENASE"/>
    <property type="match status" value="1"/>
</dbReference>
<gene>
    <name evidence="2" type="ORF">JF922_16720</name>
</gene>
<protein>
    <submittedName>
        <fullName evidence="2">VOC family protein</fullName>
    </submittedName>
</protein>
<reference evidence="2" key="1">
    <citation type="submission" date="2020-10" db="EMBL/GenBank/DDBJ databases">
        <title>Ca. Dormibacterota MAGs.</title>
        <authorList>
            <person name="Montgomery K."/>
        </authorList>
    </citation>
    <scope>NUCLEOTIDE SEQUENCE [LARGE SCALE GENOMIC DNA]</scope>
    <source>
        <strain evidence="2">SC8812_S17_10</strain>
    </source>
</reference>
<dbReference type="Pfam" id="PF00903">
    <property type="entry name" value="Glyoxalase"/>
    <property type="match status" value="1"/>
</dbReference>
<accession>A0A934N8N8</accession>
<evidence type="ECO:0000313" key="3">
    <source>
        <dbReference type="Proteomes" id="UP000612893"/>
    </source>
</evidence>
<comment type="caution">
    <text evidence="2">The sequence shown here is derived from an EMBL/GenBank/DDBJ whole genome shotgun (WGS) entry which is preliminary data.</text>
</comment>
<evidence type="ECO:0000313" key="2">
    <source>
        <dbReference type="EMBL" id="MBJ7599706.1"/>
    </source>
</evidence>